<feature type="transmembrane region" description="Helical" evidence="7">
    <location>
        <begin position="173"/>
        <end position="192"/>
    </location>
</feature>
<evidence type="ECO:0000256" key="6">
    <source>
        <dbReference type="RuleBase" id="RU003732"/>
    </source>
</evidence>
<organism evidence="8 9">
    <name type="scientific">Ruminococcus albus</name>
    <dbReference type="NCBI Taxonomy" id="1264"/>
    <lineage>
        <taxon>Bacteria</taxon>
        <taxon>Bacillati</taxon>
        <taxon>Bacillota</taxon>
        <taxon>Clostridia</taxon>
        <taxon>Eubacteriales</taxon>
        <taxon>Oscillospiraceae</taxon>
        <taxon>Ruminococcus</taxon>
    </lineage>
</organism>
<keyword evidence="3 6" id="KW-0812">Transmembrane</keyword>
<dbReference type="OrthoDB" id="9762833at2"/>
<evidence type="ECO:0000256" key="2">
    <source>
        <dbReference type="ARBA" id="ARBA00022448"/>
    </source>
</evidence>
<keyword evidence="2 6" id="KW-0813">Transport</keyword>
<evidence type="ECO:0000256" key="7">
    <source>
        <dbReference type="SAM" id="Phobius"/>
    </source>
</evidence>
<dbReference type="Pfam" id="PF00209">
    <property type="entry name" value="SNF"/>
    <property type="match status" value="2"/>
</dbReference>
<evidence type="ECO:0000256" key="4">
    <source>
        <dbReference type="ARBA" id="ARBA00022989"/>
    </source>
</evidence>
<keyword evidence="5 7" id="KW-0472">Membrane</keyword>
<dbReference type="SUPFAM" id="SSF161070">
    <property type="entry name" value="SNF-like"/>
    <property type="match status" value="1"/>
</dbReference>
<dbReference type="InterPro" id="IPR000175">
    <property type="entry name" value="Na/ntran_symport"/>
</dbReference>
<dbReference type="Proteomes" id="UP000186015">
    <property type="component" value="Unassembled WGS sequence"/>
</dbReference>
<dbReference type="GO" id="GO:0016020">
    <property type="term" value="C:membrane"/>
    <property type="evidence" value="ECO:0007669"/>
    <property type="project" value="UniProtKB-SubCell"/>
</dbReference>
<feature type="transmembrane region" description="Helical" evidence="7">
    <location>
        <begin position="231"/>
        <end position="248"/>
    </location>
</feature>
<dbReference type="PANTHER" id="PTHR42948">
    <property type="entry name" value="TRANSPORTER"/>
    <property type="match status" value="1"/>
</dbReference>
<keyword evidence="6" id="KW-0769">Symport</keyword>
<reference evidence="8 9" key="1">
    <citation type="submission" date="2016-10" db="EMBL/GenBank/DDBJ databases">
        <authorList>
            <person name="de Groot N.N."/>
        </authorList>
    </citation>
    <scope>NUCLEOTIDE SEQUENCE [LARGE SCALE GENOMIC DNA]</scope>
    <source>
        <strain evidence="8 9">KH2T6</strain>
    </source>
</reference>
<dbReference type="PRINTS" id="PR00176">
    <property type="entry name" value="NANEUSMPORT"/>
</dbReference>
<feature type="transmembrane region" description="Helical" evidence="7">
    <location>
        <begin position="268"/>
        <end position="285"/>
    </location>
</feature>
<comment type="subcellular location">
    <subcellularLocation>
        <location evidence="1">Membrane</location>
        <topology evidence="1">Multi-pass membrane protein</topology>
    </subcellularLocation>
</comment>
<feature type="transmembrane region" description="Helical" evidence="7">
    <location>
        <begin position="314"/>
        <end position="342"/>
    </location>
</feature>
<sequence>MEKTNLSKRNSFSSSLGFVLAAAGSAVGLGNIWRFPYLAAKNGGGIFLVIYLVLALTFGFTLLVSEVAMGRKTKQGCLTAYGELHKKSKWIGVFAEIVPFMILPYYCLIGGWVLKYFTVFATGNGTAAANDEYFGSFITAPVSPIIFDVIFLAATAIVIALGVNKGIESISKVLMPLLLLAIIGISIFSLTLKGNDGRTGLDGFKIFVVPNLDGMGAKDIFNVVLDATGQLFYSISVAMGIMVTYGSYFKDDENLMKSVNRIEIFDTLVAFLAGVMIIPAVYAFLGTDGMTAGPGLMFIALPKVFEAMGPAGTWIGAAFFIMVLFAALTSSISILEAVVSGFMDKFGWSRKKAVTFETAAALALGILICLGYNKLYFEVDLPNGSKNGQILDIFDYISNNILMPVVAISTCILIGWIVKPKTIIDEATKNGERFGRKGMYIVMVKFIEPVLLFVLLLGSLGVWDKLLK</sequence>
<evidence type="ECO:0000256" key="5">
    <source>
        <dbReference type="ARBA" id="ARBA00023136"/>
    </source>
</evidence>
<dbReference type="RefSeq" id="WP_074831732.1">
    <property type="nucleotide sequence ID" value="NZ_FOAT01000005.1"/>
</dbReference>
<accession>A0A1H7JD36</accession>
<dbReference type="PANTHER" id="PTHR42948:SF1">
    <property type="entry name" value="TRANSPORTER"/>
    <property type="match status" value="1"/>
</dbReference>
<feature type="transmembrane region" description="Helical" evidence="7">
    <location>
        <begin position="396"/>
        <end position="418"/>
    </location>
</feature>
<dbReference type="PROSITE" id="PS00610">
    <property type="entry name" value="NA_NEUROTRAN_SYMP_1"/>
    <property type="match status" value="1"/>
</dbReference>
<protein>
    <recommendedName>
        <fullName evidence="6">Transporter</fullName>
    </recommendedName>
</protein>
<dbReference type="PROSITE" id="PS50267">
    <property type="entry name" value="NA_NEUROTRAN_SYMP_3"/>
    <property type="match status" value="1"/>
</dbReference>
<dbReference type="EMBL" id="FOAT01000005">
    <property type="protein sequence ID" value="SEK72446.1"/>
    <property type="molecule type" value="Genomic_DNA"/>
</dbReference>
<proteinExistence type="inferred from homology"/>
<dbReference type="InterPro" id="IPR047218">
    <property type="entry name" value="YocR/YhdH-like"/>
</dbReference>
<evidence type="ECO:0000313" key="8">
    <source>
        <dbReference type="EMBL" id="SEK72446.1"/>
    </source>
</evidence>
<name>A0A1H7JD36_RUMAL</name>
<dbReference type="InterPro" id="IPR037272">
    <property type="entry name" value="SNS_sf"/>
</dbReference>
<dbReference type="CDD" id="cd10336">
    <property type="entry name" value="SLC6sbd_Tyt1-Like"/>
    <property type="match status" value="1"/>
</dbReference>
<keyword evidence="4 7" id="KW-1133">Transmembrane helix</keyword>
<feature type="transmembrane region" description="Helical" evidence="7">
    <location>
        <begin position="354"/>
        <end position="376"/>
    </location>
</feature>
<feature type="transmembrane region" description="Helical" evidence="7">
    <location>
        <begin position="12"/>
        <end position="33"/>
    </location>
</feature>
<comment type="similarity">
    <text evidence="6">Belongs to the sodium:neurotransmitter symporter (SNF) (TC 2.A.22) family.</text>
</comment>
<gene>
    <name evidence="8" type="ORF">SAMN05216469_1057</name>
</gene>
<dbReference type="GO" id="GO:0015293">
    <property type="term" value="F:symporter activity"/>
    <property type="evidence" value="ECO:0007669"/>
    <property type="project" value="UniProtKB-KW"/>
</dbReference>
<evidence type="ECO:0000256" key="1">
    <source>
        <dbReference type="ARBA" id="ARBA00004141"/>
    </source>
</evidence>
<evidence type="ECO:0000256" key="3">
    <source>
        <dbReference type="ARBA" id="ARBA00022692"/>
    </source>
</evidence>
<dbReference type="NCBIfam" id="NF037979">
    <property type="entry name" value="Na_transp"/>
    <property type="match status" value="1"/>
</dbReference>
<evidence type="ECO:0000313" key="9">
    <source>
        <dbReference type="Proteomes" id="UP000186015"/>
    </source>
</evidence>
<feature type="transmembrane region" description="Helical" evidence="7">
    <location>
        <begin position="134"/>
        <end position="161"/>
    </location>
</feature>
<feature type="transmembrane region" description="Helical" evidence="7">
    <location>
        <begin position="439"/>
        <end position="463"/>
    </location>
</feature>
<feature type="transmembrane region" description="Helical" evidence="7">
    <location>
        <begin position="90"/>
        <end position="114"/>
    </location>
</feature>
<dbReference type="AlphaFoldDB" id="A0A1H7JD36"/>
<feature type="transmembrane region" description="Helical" evidence="7">
    <location>
        <begin position="45"/>
        <end position="69"/>
    </location>
</feature>